<dbReference type="EMBL" id="JAARRL010000017">
    <property type="protein sequence ID" value="MBC1501091.1"/>
    <property type="molecule type" value="Genomic_DNA"/>
</dbReference>
<evidence type="ECO:0000256" key="6">
    <source>
        <dbReference type="SAM" id="MobiDB-lite"/>
    </source>
</evidence>
<name>A0A841Z576_9LIST</name>
<dbReference type="GO" id="GO:0022857">
    <property type="term" value="F:transmembrane transporter activity"/>
    <property type="evidence" value="ECO:0007669"/>
    <property type="project" value="TreeGrafter"/>
</dbReference>
<feature type="region of interest" description="Disordered" evidence="6">
    <location>
        <begin position="65"/>
        <end position="88"/>
    </location>
</feature>
<sequence>MNFIKRALLSMKARKGRTILQLFIFTIVCVLILSGFTIQSAANKASELARQELGGDVTLSVDREKQMEAQQKESTSSDSTTSSKPKMFESTPVSVAAAKKLAALDHVSGYNLYSNTQALASGFDPIASSSDTSQSDDSSTSSTTEQQQGPGGDSNDSNRPQMVQADLSVSGVLDSATATTFKAGTDKLVSGKAITASDVGKNVVMIEKTLAEANDLKVGDKIKIQSSDEKTTVELTIKGIYKTTDSGSDAAANFSFLNPYNTIYVPYTVANTIKGSDAKDTVDSAIYFMDDAANITAFEKEAKKVSAVDWDTFKLDANDATYQQMIGPINNVASFSKNVVYIVTIAGALILALLVMMQIRERKYEMGVLLAIGEKRSKLIGQFLVEILVVAVLSFGIAAVSSHYVAQVVGNQLLTQQNETASESTSTTTNQRGPGGNGGGPGGGGPGFGSSLTSNTAEIKSLDIQVSLEDMLKMGGIGVGIAFISVLLPSILILRMNPKTILTKQE</sequence>
<evidence type="ECO:0000259" key="8">
    <source>
        <dbReference type="Pfam" id="PF02687"/>
    </source>
</evidence>
<evidence type="ECO:0000256" key="2">
    <source>
        <dbReference type="ARBA" id="ARBA00022475"/>
    </source>
</evidence>
<dbReference type="InterPro" id="IPR050250">
    <property type="entry name" value="Macrolide_Exporter_MacB"/>
</dbReference>
<evidence type="ECO:0000256" key="4">
    <source>
        <dbReference type="ARBA" id="ARBA00022989"/>
    </source>
</evidence>
<evidence type="ECO:0000313" key="11">
    <source>
        <dbReference type="Proteomes" id="UP000564536"/>
    </source>
</evidence>
<dbReference type="GO" id="GO:0005886">
    <property type="term" value="C:plasma membrane"/>
    <property type="evidence" value="ECO:0007669"/>
    <property type="project" value="UniProtKB-SubCell"/>
</dbReference>
<evidence type="ECO:0000256" key="1">
    <source>
        <dbReference type="ARBA" id="ARBA00004651"/>
    </source>
</evidence>
<evidence type="ECO:0000256" key="5">
    <source>
        <dbReference type="ARBA" id="ARBA00023136"/>
    </source>
</evidence>
<dbReference type="PANTHER" id="PTHR30572">
    <property type="entry name" value="MEMBRANE COMPONENT OF TRANSPORTER-RELATED"/>
    <property type="match status" value="1"/>
</dbReference>
<proteinExistence type="predicted"/>
<comment type="subcellular location">
    <subcellularLocation>
        <location evidence="1">Cell membrane</location>
        <topology evidence="1">Multi-pass membrane protein</topology>
    </subcellularLocation>
</comment>
<dbReference type="InterPro" id="IPR003838">
    <property type="entry name" value="ABC3_permease_C"/>
</dbReference>
<feature type="transmembrane region" description="Helical" evidence="7">
    <location>
        <begin position="339"/>
        <end position="359"/>
    </location>
</feature>
<feature type="domain" description="ABC3 transporter permease C-terminal" evidence="8">
    <location>
        <begin position="340"/>
        <end position="498"/>
    </location>
</feature>
<feature type="transmembrane region" description="Helical" evidence="7">
    <location>
        <begin position="20"/>
        <end position="38"/>
    </location>
</feature>
<accession>A0A841Z576</accession>
<feature type="domain" description="MacB-like periplasmic core" evidence="9">
    <location>
        <begin position="167"/>
        <end position="304"/>
    </location>
</feature>
<dbReference type="InterPro" id="IPR025857">
    <property type="entry name" value="MacB_PCD"/>
</dbReference>
<dbReference type="PANTHER" id="PTHR30572:SF9">
    <property type="entry name" value="ABC TRANSPORTER PERMEASE PROTEIN"/>
    <property type="match status" value="1"/>
</dbReference>
<feature type="compositionally biased region" description="Gly residues" evidence="6">
    <location>
        <begin position="433"/>
        <end position="448"/>
    </location>
</feature>
<feature type="transmembrane region" description="Helical" evidence="7">
    <location>
        <begin position="474"/>
        <end position="494"/>
    </location>
</feature>
<protein>
    <submittedName>
        <fullName evidence="10">ABC transporter permease</fullName>
    </submittedName>
</protein>
<evidence type="ECO:0000259" key="9">
    <source>
        <dbReference type="Pfam" id="PF12704"/>
    </source>
</evidence>
<dbReference type="RefSeq" id="WP_185426370.1">
    <property type="nucleotide sequence ID" value="NZ_JAARRL010000017.1"/>
</dbReference>
<evidence type="ECO:0000313" key="10">
    <source>
        <dbReference type="EMBL" id="MBC1501091.1"/>
    </source>
</evidence>
<comment type="caution">
    <text evidence="10">The sequence shown here is derived from an EMBL/GenBank/DDBJ whole genome shotgun (WGS) entry which is preliminary data.</text>
</comment>
<feature type="transmembrane region" description="Helical" evidence="7">
    <location>
        <begin position="379"/>
        <end position="400"/>
    </location>
</feature>
<dbReference type="Pfam" id="PF12704">
    <property type="entry name" value="MacB_PCD"/>
    <property type="match status" value="1"/>
</dbReference>
<gene>
    <name evidence="10" type="ORF">HB943_10805</name>
</gene>
<keyword evidence="4 7" id="KW-1133">Transmembrane helix</keyword>
<dbReference type="AlphaFoldDB" id="A0A841Z576"/>
<keyword evidence="3 7" id="KW-0812">Transmembrane</keyword>
<keyword evidence="2" id="KW-1003">Cell membrane</keyword>
<feature type="region of interest" description="Disordered" evidence="6">
    <location>
        <begin position="124"/>
        <end position="160"/>
    </location>
</feature>
<evidence type="ECO:0000256" key="3">
    <source>
        <dbReference type="ARBA" id="ARBA00022692"/>
    </source>
</evidence>
<reference evidence="10 11" key="1">
    <citation type="submission" date="2020-03" db="EMBL/GenBank/DDBJ databases">
        <title>Soil Listeria distribution.</title>
        <authorList>
            <person name="Liao J."/>
            <person name="Wiedmann M."/>
        </authorList>
    </citation>
    <scope>NUCLEOTIDE SEQUENCE [LARGE SCALE GENOMIC DNA]</scope>
    <source>
        <strain evidence="10 11">FSL L7-1523</strain>
    </source>
</reference>
<dbReference type="Pfam" id="PF02687">
    <property type="entry name" value="FtsX"/>
    <property type="match status" value="1"/>
</dbReference>
<feature type="compositionally biased region" description="Low complexity" evidence="6">
    <location>
        <begin position="128"/>
        <end position="148"/>
    </location>
</feature>
<feature type="region of interest" description="Disordered" evidence="6">
    <location>
        <begin position="419"/>
        <end position="450"/>
    </location>
</feature>
<evidence type="ECO:0000256" key="7">
    <source>
        <dbReference type="SAM" id="Phobius"/>
    </source>
</evidence>
<organism evidence="10 11">
    <name type="scientific">Listeria weihenstephanensis</name>
    <dbReference type="NCBI Taxonomy" id="1006155"/>
    <lineage>
        <taxon>Bacteria</taxon>
        <taxon>Bacillati</taxon>
        <taxon>Bacillota</taxon>
        <taxon>Bacilli</taxon>
        <taxon>Bacillales</taxon>
        <taxon>Listeriaceae</taxon>
        <taxon>Listeria</taxon>
    </lineage>
</organism>
<dbReference type="Proteomes" id="UP000564536">
    <property type="component" value="Unassembled WGS sequence"/>
</dbReference>
<feature type="compositionally biased region" description="Low complexity" evidence="6">
    <location>
        <begin position="419"/>
        <end position="431"/>
    </location>
</feature>
<feature type="compositionally biased region" description="Low complexity" evidence="6">
    <location>
        <begin position="74"/>
        <end position="83"/>
    </location>
</feature>
<keyword evidence="5 7" id="KW-0472">Membrane</keyword>